<dbReference type="PRINTS" id="PR00119">
    <property type="entry name" value="CATATPASE"/>
</dbReference>
<keyword evidence="4" id="KW-0460">Magnesium</keyword>
<protein>
    <recommendedName>
        <fullName evidence="8">Cation-transporting P-type ATPase C-terminal domain-containing protein</fullName>
    </recommendedName>
</protein>
<dbReference type="GO" id="GO:0005388">
    <property type="term" value="F:P-type calcium transporter activity"/>
    <property type="evidence" value="ECO:0007669"/>
    <property type="project" value="TreeGrafter"/>
</dbReference>
<evidence type="ECO:0000256" key="6">
    <source>
        <dbReference type="ARBA" id="ARBA00023136"/>
    </source>
</evidence>
<dbReference type="InterPro" id="IPR001757">
    <property type="entry name" value="P_typ_ATPase"/>
</dbReference>
<feature type="transmembrane region" description="Helical" evidence="7">
    <location>
        <begin position="180"/>
        <end position="200"/>
    </location>
</feature>
<gene>
    <name evidence="9" type="ORF">LCGC14_1827960</name>
</gene>
<dbReference type="SUPFAM" id="SSF56784">
    <property type="entry name" value="HAD-like"/>
    <property type="match status" value="1"/>
</dbReference>
<keyword evidence="6 7" id="KW-0472">Membrane</keyword>
<evidence type="ECO:0000256" key="1">
    <source>
        <dbReference type="ARBA" id="ARBA00004370"/>
    </source>
</evidence>
<dbReference type="InterPro" id="IPR023298">
    <property type="entry name" value="ATPase_P-typ_TM_dom_sf"/>
</dbReference>
<organism evidence="9">
    <name type="scientific">marine sediment metagenome</name>
    <dbReference type="NCBI Taxonomy" id="412755"/>
    <lineage>
        <taxon>unclassified sequences</taxon>
        <taxon>metagenomes</taxon>
        <taxon>ecological metagenomes</taxon>
    </lineage>
</organism>
<comment type="caution">
    <text evidence="9">The sequence shown here is derived from an EMBL/GenBank/DDBJ whole genome shotgun (WGS) entry which is preliminary data.</text>
</comment>
<feature type="transmembrane region" description="Helical" evidence="7">
    <location>
        <begin position="259"/>
        <end position="280"/>
    </location>
</feature>
<dbReference type="GO" id="GO:0005886">
    <property type="term" value="C:plasma membrane"/>
    <property type="evidence" value="ECO:0007669"/>
    <property type="project" value="TreeGrafter"/>
</dbReference>
<evidence type="ECO:0000256" key="4">
    <source>
        <dbReference type="ARBA" id="ARBA00022842"/>
    </source>
</evidence>
<feature type="domain" description="Cation-transporting P-type ATPase C-terminal" evidence="8">
    <location>
        <begin position="175"/>
        <end position="347"/>
    </location>
</feature>
<evidence type="ECO:0000256" key="3">
    <source>
        <dbReference type="ARBA" id="ARBA00022723"/>
    </source>
</evidence>
<dbReference type="PANTHER" id="PTHR24093">
    <property type="entry name" value="CATION TRANSPORTING ATPASE"/>
    <property type="match status" value="1"/>
</dbReference>
<dbReference type="InterPro" id="IPR036412">
    <property type="entry name" value="HAD-like_sf"/>
</dbReference>
<accession>A0A0F9H539</accession>
<evidence type="ECO:0000259" key="8">
    <source>
        <dbReference type="Pfam" id="PF00689"/>
    </source>
</evidence>
<reference evidence="9" key="1">
    <citation type="journal article" date="2015" name="Nature">
        <title>Complex archaea that bridge the gap between prokaryotes and eukaryotes.</title>
        <authorList>
            <person name="Spang A."/>
            <person name="Saw J.H."/>
            <person name="Jorgensen S.L."/>
            <person name="Zaremba-Niedzwiedzka K."/>
            <person name="Martijn J."/>
            <person name="Lind A.E."/>
            <person name="van Eijk R."/>
            <person name="Schleper C."/>
            <person name="Guy L."/>
            <person name="Ettema T.J."/>
        </authorList>
    </citation>
    <scope>NUCLEOTIDE SEQUENCE</scope>
</reference>
<keyword evidence="3" id="KW-0479">Metal-binding</keyword>
<dbReference type="GO" id="GO:0046872">
    <property type="term" value="F:metal ion binding"/>
    <property type="evidence" value="ECO:0007669"/>
    <property type="project" value="UniProtKB-KW"/>
</dbReference>
<dbReference type="AlphaFoldDB" id="A0A0F9H539"/>
<keyword evidence="5 7" id="KW-1133">Transmembrane helix</keyword>
<dbReference type="GO" id="GO:0016887">
    <property type="term" value="F:ATP hydrolysis activity"/>
    <property type="evidence" value="ECO:0007669"/>
    <property type="project" value="InterPro"/>
</dbReference>
<feature type="transmembrane region" description="Helical" evidence="7">
    <location>
        <begin position="151"/>
        <end position="174"/>
    </location>
</feature>
<dbReference type="Pfam" id="PF00689">
    <property type="entry name" value="Cation_ATPase_C"/>
    <property type="match status" value="1"/>
</dbReference>
<dbReference type="Pfam" id="PF00702">
    <property type="entry name" value="Hydrolase"/>
    <property type="match status" value="1"/>
</dbReference>
<name>A0A0F9H539_9ZZZZ</name>
<dbReference type="InterPro" id="IPR023214">
    <property type="entry name" value="HAD_sf"/>
</dbReference>
<evidence type="ECO:0000313" key="9">
    <source>
        <dbReference type="EMBL" id="KKL98086.1"/>
    </source>
</evidence>
<dbReference type="NCBIfam" id="TIGR01494">
    <property type="entry name" value="ATPase_P-type"/>
    <property type="match status" value="1"/>
</dbReference>
<comment type="subcellular location">
    <subcellularLocation>
        <location evidence="1">Membrane</location>
    </subcellularLocation>
</comment>
<keyword evidence="2 7" id="KW-0812">Transmembrane</keyword>
<dbReference type="Gene3D" id="1.20.1110.10">
    <property type="entry name" value="Calcium-transporting ATPase, transmembrane domain"/>
    <property type="match status" value="1"/>
</dbReference>
<dbReference type="PANTHER" id="PTHR24093:SF506">
    <property type="entry name" value="CATION-TRANSPORTING ATPASE PMA1"/>
    <property type="match status" value="1"/>
</dbReference>
<feature type="transmembrane region" description="Helical" evidence="7">
    <location>
        <begin position="292"/>
        <end position="316"/>
    </location>
</feature>
<evidence type="ECO:0000256" key="5">
    <source>
        <dbReference type="ARBA" id="ARBA00022989"/>
    </source>
</evidence>
<dbReference type="GO" id="GO:0005524">
    <property type="term" value="F:ATP binding"/>
    <property type="evidence" value="ECO:0007669"/>
    <property type="project" value="InterPro"/>
</dbReference>
<feature type="transmembrane region" description="Helical" evidence="7">
    <location>
        <begin position="328"/>
        <end position="349"/>
    </location>
</feature>
<dbReference type="Gene3D" id="3.40.50.1000">
    <property type="entry name" value="HAD superfamily/HAD-like"/>
    <property type="match status" value="1"/>
</dbReference>
<dbReference type="InterPro" id="IPR006068">
    <property type="entry name" value="ATPase_P-typ_cation-transptr_C"/>
</dbReference>
<dbReference type="SUPFAM" id="SSF81665">
    <property type="entry name" value="Calcium ATPase, transmembrane domain M"/>
    <property type="match status" value="1"/>
</dbReference>
<dbReference type="EMBL" id="LAZR01018004">
    <property type="protein sequence ID" value="KKL98086.1"/>
    <property type="molecule type" value="Genomic_DNA"/>
</dbReference>
<feature type="transmembrane region" description="Helical" evidence="7">
    <location>
        <begin position="227"/>
        <end position="247"/>
    </location>
</feature>
<sequence length="362" mass="40480">GVKRAIARARRAGIKTIMVTGDHVRTARAVARAVGIYHDDGEIIEGMVLDEWSDEELEKRLPNISVYARVEPKHKMRIIDAWQKRGEVIAMTGDGINDAPALHKADIGIALGSGTDVAKEVSDLILLGDKFSIIPAAIREGRIIVDNIRKVITYMMSSAFTEVMLIGTSIVLGLPLPVTAAQILWINIVEDGLPGIALTFEKGEQDIMRRKPEKKNMPLLTNEMRSIIFIVGLITDLILLGLFLWLVNATTYTIEHIRTFVFVALGIDSLLFVFSCRNLHRNIWKYNPFSNRYLIGAVMIGFILMGVVVYLPILQILFHTVALNVVDWMLLIGLGLVNILLIEIVKWYFINRRNVNKTGGRG</sequence>
<feature type="non-terminal residue" evidence="9">
    <location>
        <position position="1"/>
    </location>
</feature>
<proteinExistence type="predicted"/>
<evidence type="ECO:0000256" key="2">
    <source>
        <dbReference type="ARBA" id="ARBA00022692"/>
    </source>
</evidence>
<evidence type="ECO:0000256" key="7">
    <source>
        <dbReference type="SAM" id="Phobius"/>
    </source>
</evidence>